<feature type="transmembrane region" description="Helical" evidence="1">
    <location>
        <begin position="129"/>
        <end position="147"/>
    </location>
</feature>
<feature type="domain" description="DZANK-type" evidence="2">
    <location>
        <begin position="6"/>
        <end position="54"/>
    </location>
</feature>
<comment type="caution">
    <text evidence="3">The sequence shown here is derived from an EMBL/GenBank/DDBJ whole genome shotgun (WGS) entry which is preliminary data.</text>
</comment>
<reference evidence="3" key="1">
    <citation type="journal article" date="2020" name="mSystems">
        <title>Genome- and Community-Level Interaction Insights into Carbon Utilization and Element Cycling Functions of Hydrothermarchaeota in Hydrothermal Sediment.</title>
        <authorList>
            <person name="Zhou Z."/>
            <person name="Liu Y."/>
            <person name="Xu W."/>
            <person name="Pan J."/>
            <person name="Luo Z.H."/>
            <person name="Li M."/>
        </authorList>
    </citation>
    <scope>NUCLEOTIDE SEQUENCE [LARGE SCALE GENOMIC DNA]</scope>
    <source>
        <strain evidence="3">SpSt-1217</strain>
    </source>
</reference>
<gene>
    <name evidence="3" type="ORF">ENN90_15610</name>
</gene>
<organism evidence="3">
    <name type="scientific">Mariniphaga anaerophila</name>
    <dbReference type="NCBI Taxonomy" id="1484053"/>
    <lineage>
        <taxon>Bacteria</taxon>
        <taxon>Pseudomonadati</taxon>
        <taxon>Bacteroidota</taxon>
        <taxon>Bacteroidia</taxon>
        <taxon>Marinilabiliales</taxon>
        <taxon>Prolixibacteraceae</taxon>
        <taxon>Mariniphaga</taxon>
    </lineage>
</organism>
<sequence>MTAFHCNLCNSPLNENNKFCPHCGTPVSIQKTKDLCPTCNHRNPAEESFCEKCGTPLKTNLSNNQVSEKNTKKKFISKGSYSGKMVKGKTSKGWKIFRNTIIGIVLLGIIALIIWFQTDPEAGKKLTDVSMGVGFMIVFFFFGWLFMRGKKGRKSGWDDDHYTNVNDNDFDNDGDDDD</sequence>
<dbReference type="AlphaFoldDB" id="A0A831LJP7"/>
<accession>A0A831LJP7</accession>
<evidence type="ECO:0000256" key="1">
    <source>
        <dbReference type="SAM" id="Phobius"/>
    </source>
</evidence>
<evidence type="ECO:0000259" key="2">
    <source>
        <dbReference type="Pfam" id="PF12773"/>
    </source>
</evidence>
<dbReference type="EMBL" id="DSDK01000875">
    <property type="protein sequence ID" value="HDR53022.1"/>
    <property type="molecule type" value="Genomic_DNA"/>
</dbReference>
<evidence type="ECO:0000313" key="3">
    <source>
        <dbReference type="EMBL" id="HDR53022.1"/>
    </source>
</evidence>
<keyword evidence="1" id="KW-0472">Membrane</keyword>
<protein>
    <submittedName>
        <fullName evidence="3">Zinc ribbon domain-containing protein</fullName>
    </submittedName>
</protein>
<dbReference type="Proteomes" id="UP000886047">
    <property type="component" value="Unassembled WGS sequence"/>
</dbReference>
<dbReference type="InterPro" id="IPR025874">
    <property type="entry name" value="DZR"/>
</dbReference>
<keyword evidence="1" id="KW-0812">Transmembrane</keyword>
<feature type="transmembrane region" description="Helical" evidence="1">
    <location>
        <begin position="96"/>
        <end position="117"/>
    </location>
</feature>
<dbReference type="Pfam" id="PF12773">
    <property type="entry name" value="DZR"/>
    <property type="match status" value="1"/>
</dbReference>
<keyword evidence="1" id="KW-1133">Transmembrane helix</keyword>
<proteinExistence type="predicted"/>
<name>A0A831LJP7_9BACT</name>